<evidence type="ECO:0000313" key="2">
    <source>
        <dbReference type="EMBL" id="OYQ09134.1"/>
    </source>
</evidence>
<evidence type="ECO:0000313" key="3">
    <source>
        <dbReference type="Proteomes" id="UP000216164"/>
    </source>
</evidence>
<sequence>MKTEHCPQCNALTHAAGTVIRSDGKREALYRCATHRCATLFSRALSDQTANGVQTYRDRRAPSEPILTDC</sequence>
<protein>
    <submittedName>
        <fullName evidence="2">Uncharacterized protein</fullName>
    </submittedName>
</protein>
<dbReference type="AlphaFoldDB" id="A0AAP7ZHF6"/>
<name>A0AAP7ZHF6_RALSL</name>
<proteinExistence type="predicted"/>
<gene>
    <name evidence="2" type="ORF">B7R77_19385</name>
</gene>
<dbReference type="EMBL" id="NCTK01000002">
    <property type="protein sequence ID" value="OYQ09134.1"/>
    <property type="molecule type" value="Genomic_DNA"/>
</dbReference>
<accession>A0AAP7ZHF6</accession>
<dbReference type="RefSeq" id="WP_094394529.1">
    <property type="nucleotide sequence ID" value="NZ_NCTK01000002.1"/>
</dbReference>
<dbReference type="Proteomes" id="UP000216164">
    <property type="component" value="Unassembled WGS sequence"/>
</dbReference>
<organism evidence="2 3">
    <name type="scientific">Ralstonia solanacearum K60</name>
    <dbReference type="NCBI Taxonomy" id="1091042"/>
    <lineage>
        <taxon>Bacteria</taxon>
        <taxon>Pseudomonadati</taxon>
        <taxon>Pseudomonadota</taxon>
        <taxon>Betaproteobacteria</taxon>
        <taxon>Burkholderiales</taxon>
        <taxon>Burkholderiaceae</taxon>
        <taxon>Ralstonia</taxon>
        <taxon>Ralstonia solanacearum species complex</taxon>
    </lineage>
</organism>
<comment type="caution">
    <text evidence="2">The sequence shown here is derived from an EMBL/GenBank/DDBJ whole genome shotgun (WGS) entry which is preliminary data.</text>
</comment>
<reference evidence="2 3" key="1">
    <citation type="submission" date="2017-04" db="EMBL/GenBank/DDBJ databases">
        <title>Genome Announcement: Closed genomes of Ralstonia solanacearum strains K60, UW551, and UW700.</title>
        <authorList>
            <person name="Hayes M."/>
            <person name="Macintyre A.M."/>
            <person name="Allen C."/>
        </authorList>
    </citation>
    <scope>NUCLEOTIDE SEQUENCE [LARGE SCALE GENOMIC DNA]</scope>
    <source>
        <strain evidence="2 3">UW25</strain>
    </source>
</reference>
<evidence type="ECO:0000256" key="1">
    <source>
        <dbReference type="SAM" id="MobiDB-lite"/>
    </source>
</evidence>
<feature type="region of interest" description="Disordered" evidence="1">
    <location>
        <begin position="51"/>
        <end position="70"/>
    </location>
</feature>